<dbReference type="RefSeq" id="XP_040653320.1">
    <property type="nucleotide sequence ID" value="XM_040803216.1"/>
</dbReference>
<dbReference type="EMBL" id="LAYC01000003">
    <property type="protein sequence ID" value="KYK53968.1"/>
    <property type="molecule type" value="Genomic_DNA"/>
</dbReference>
<protein>
    <submittedName>
        <fullName evidence="2">Uncharacterized protein</fullName>
    </submittedName>
</protein>
<feature type="region of interest" description="Disordered" evidence="1">
    <location>
        <begin position="191"/>
        <end position="270"/>
    </location>
</feature>
<feature type="region of interest" description="Disordered" evidence="1">
    <location>
        <begin position="1"/>
        <end position="28"/>
    </location>
</feature>
<sequence>MDNEVPRENPVEGERSGPRAEGHDLRRAPWAMWVLATQVGSCGCRRPSRPSMTARCHVEEGHTRQREEVRLTSGGRASQHRGQGQLGVLGAGPVPAESLSASNPVPSVLADGQGAGPGCPQEERSRAEGFDGAAGRMPLVHTPGRRILCGTALQADQVGRRFICFRGRRQGHRPARTCFDGAAGRVQVVHEPGRRRHPVPSVLADGQGARQSSTSLARTPGRQGPPSISLLPSTKSGPVGAGGWSGCRPSVPAGGDVKGTGQREHALTAP</sequence>
<dbReference type="GeneID" id="63718560"/>
<feature type="compositionally biased region" description="Basic and acidic residues" evidence="1">
    <location>
        <begin position="261"/>
        <end position="270"/>
    </location>
</feature>
<dbReference type="InParanoid" id="A0A151GA57"/>
<dbReference type="AlphaFoldDB" id="A0A151GA57"/>
<gene>
    <name evidence="2" type="ORF">DCS_05917</name>
</gene>
<name>A0A151GA57_DRECN</name>
<organism evidence="2 3">
    <name type="scientific">Drechmeria coniospora</name>
    <name type="common">Nematophagous fungus</name>
    <name type="synonym">Meria coniospora</name>
    <dbReference type="NCBI Taxonomy" id="98403"/>
    <lineage>
        <taxon>Eukaryota</taxon>
        <taxon>Fungi</taxon>
        <taxon>Dikarya</taxon>
        <taxon>Ascomycota</taxon>
        <taxon>Pezizomycotina</taxon>
        <taxon>Sordariomycetes</taxon>
        <taxon>Hypocreomycetidae</taxon>
        <taxon>Hypocreales</taxon>
        <taxon>Ophiocordycipitaceae</taxon>
        <taxon>Drechmeria</taxon>
    </lineage>
</organism>
<proteinExistence type="predicted"/>
<feature type="compositionally biased region" description="Basic and acidic residues" evidence="1">
    <location>
        <begin position="1"/>
        <end position="27"/>
    </location>
</feature>
<evidence type="ECO:0000313" key="3">
    <source>
        <dbReference type="Proteomes" id="UP000076580"/>
    </source>
</evidence>
<feature type="compositionally biased region" description="Basic and acidic residues" evidence="1">
    <location>
        <begin position="56"/>
        <end position="70"/>
    </location>
</feature>
<evidence type="ECO:0000313" key="2">
    <source>
        <dbReference type="EMBL" id="KYK53968.1"/>
    </source>
</evidence>
<evidence type="ECO:0000256" key="1">
    <source>
        <dbReference type="SAM" id="MobiDB-lite"/>
    </source>
</evidence>
<accession>A0A151GA57</accession>
<feature type="region of interest" description="Disordered" evidence="1">
    <location>
        <begin position="44"/>
        <end position="92"/>
    </location>
</feature>
<keyword evidence="3" id="KW-1185">Reference proteome</keyword>
<reference evidence="2 3" key="1">
    <citation type="journal article" date="2016" name="Sci. Rep.">
        <title>Insights into Adaptations to a Near-Obligate Nematode Endoparasitic Lifestyle from the Finished Genome of Drechmeria coniospora.</title>
        <authorList>
            <person name="Zhang L."/>
            <person name="Zhou Z."/>
            <person name="Guo Q."/>
            <person name="Fokkens L."/>
            <person name="Miskei M."/>
            <person name="Pocsi I."/>
            <person name="Zhang W."/>
            <person name="Chen M."/>
            <person name="Wang L."/>
            <person name="Sun Y."/>
            <person name="Donzelli B.G."/>
            <person name="Gibson D.M."/>
            <person name="Nelson D.R."/>
            <person name="Luo J.G."/>
            <person name="Rep M."/>
            <person name="Liu H."/>
            <person name="Yang S."/>
            <person name="Wang J."/>
            <person name="Krasnoff S.B."/>
            <person name="Xu Y."/>
            <person name="Molnar I."/>
            <person name="Lin M."/>
        </authorList>
    </citation>
    <scope>NUCLEOTIDE SEQUENCE [LARGE SCALE GENOMIC DNA]</scope>
    <source>
        <strain evidence="2 3">ARSEF 6962</strain>
    </source>
</reference>
<dbReference type="Proteomes" id="UP000076580">
    <property type="component" value="Chromosome 03"/>
</dbReference>
<comment type="caution">
    <text evidence="2">The sequence shown here is derived from an EMBL/GenBank/DDBJ whole genome shotgun (WGS) entry which is preliminary data.</text>
</comment>